<accession>A0A4Y9ILH5</accession>
<dbReference type="OrthoDB" id="9794155at2"/>
<name>A0A4Y9ILH5_9BACT</name>
<gene>
    <name evidence="3" type="ORF">E4T88_10675</name>
</gene>
<evidence type="ECO:0000313" key="3">
    <source>
        <dbReference type="EMBL" id="TFU89146.1"/>
    </source>
</evidence>
<dbReference type="Pfam" id="PF03960">
    <property type="entry name" value="ArsC"/>
    <property type="match status" value="1"/>
</dbReference>
<dbReference type="PANTHER" id="PTHR30041">
    <property type="entry name" value="ARSENATE REDUCTASE"/>
    <property type="match status" value="1"/>
</dbReference>
<dbReference type="SUPFAM" id="SSF52833">
    <property type="entry name" value="Thioredoxin-like"/>
    <property type="match status" value="1"/>
</dbReference>
<dbReference type="NCBIfam" id="TIGR01617">
    <property type="entry name" value="arsC_related"/>
    <property type="match status" value="1"/>
</dbReference>
<dbReference type="Gene3D" id="3.40.30.10">
    <property type="entry name" value="Glutaredoxin"/>
    <property type="match status" value="1"/>
</dbReference>
<dbReference type="AlphaFoldDB" id="A0A4Y9ILH5"/>
<comment type="similarity">
    <text evidence="1 2">Belongs to the ArsC family.</text>
</comment>
<dbReference type="Proteomes" id="UP000298285">
    <property type="component" value="Unassembled WGS sequence"/>
</dbReference>
<sequence>MTTTLFLQYPKCSTCQKAAKWLKENNVEVNSRDITKENPSKAELSEWIKKSGLPISRFFNTSGRIYKENNLKDKVKSASQEELIDILSSDGMVVKRPIVVGKDFVLVGFNEEEWIQKLK</sequence>
<dbReference type="EMBL" id="SPPK01000003">
    <property type="protein sequence ID" value="TFU89146.1"/>
    <property type="molecule type" value="Genomic_DNA"/>
</dbReference>
<comment type="caution">
    <text evidence="3">The sequence shown here is derived from an EMBL/GenBank/DDBJ whole genome shotgun (WGS) entry which is preliminary data.</text>
</comment>
<protein>
    <submittedName>
        <fullName evidence="3">Arsenate reductase family protein</fullName>
    </submittedName>
</protein>
<proteinExistence type="inferred from homology"/>
<dbReference type="InterPro" id="IPR006504">
    <property type="entry name" value="Tscrpt_reg_Spx/MgsR"/>
</dbReference>
<evidence type="ECO:0000256" key="2">
    <source>
        <dbReference type="PROSITE-ProRule" id="PRU01282"/>
    </source>
</evidence>
<dbReference type="PROSITE" id="PS51353">
    <property type="entry name" value="ARSC"/>
    <property type="match status" value="1"/>
</dbReference>
<evidence type="ECO:0000313" key="4">
    <source>
        <dbReference type="Proteomes" id="UP000298285"/>
    </source>
</evidence>
<dbReference type="CDD" id="cd03036">
    <property type="entry name" value="ArsC_like"/>
    <property type="match status" value="1"/>
</dbReference>
<reference evidence="3 4" key="1">
    <citation type="submission" date="2019-03" db="EMBL/GenBank/DDBJ databases">
        <title>Diversity of the mouse oral microbiome.</title>
        <authorList>
            <person name="Joseph S."/>
            <person name="Aduse-Opoku J."/>
            <person name="Curtis M."/>
            <person name="Wade W."/>
            <person name="Hashim A."/>
        </authorList>
    </citation>
    <scope>NUCLEOTIDE SEQUENCE [LARGE SCALE GENOMIC DNA]</scope>
    <source>
        <strain evidence="3 4">P11</strain>
    </source>
</reference>
<organism evidence="3 4">
    <name type="scientific">Dysgonomonas mossii</name>
    <dbReference type="NCBI Taxonomy" id="163665"/>
    <lineage>
        <taxon>Bacteria</taxon>
        <taxon>Pseudomonadati</taxon>
        <taxon>Bacteroidota</taxon>
        <taxon>Bacteroidia</taxon>
        <taxon>Bacteroidales</taxon>
        <taxon>Dysgonomonadaceae</taxon>
        <taxon>Dysgonomonas</taxon>
    </lineage>
</organism>
<dbReference type="PANTHER" id="PTHR30041:SF8">
    <property type="entry name" value="PROTEIN YFFB"/>
    <property type="match status" value="1"/>
</dbReference>
<dbReference type="InterPro" id="IPR036249">
    <property type="entry name" value="Thioredoxin-like_sf"/>
</dbReference>
<dbReference type="RefSeq" id="WP_135105433.1">
    <property type="nucleotide sequence ID" value="NZ_JADGKW010000003.1"/>
</dbReference>
<evidence type="ECO:0000256" key="1">
    <source>
        <dbReference type="ARBA" id="ARBA00007198"/>
    </source>
</evidence>
<dbReference type="InterPro" id="IPR006660">
    <property type="entry name" value="Arsenate_reductase-like"/>
</dbReference>